<organism evidence="1 2">
    <name type="scientific">Coniochaeta hoffmannii</name>
    <dbReference type="NCBI Taxonomy" id="91930"/>
    <lineage>
        <taxon>Eukaryota</taxon>
        <taxon>Fungi</taxon>
        <taxon>Dikarya</taxon>
        <taxon>Ascomycota</taxon>
        <taxon>Pezizomycotina</taxon>
        <taxon>Sordariomycetes</taxon>
        <taxon>Sordariomycetidae</taxon>
        <taxon>Coniochaetales</taxon>
        <taxon>Coniochaetaceae</taxon>
        <taxon>Coniochaeta</taxon>
    </lineage>
</organism>
<proteinExistence type="predicted"/>
<sequence>MLSVVVTSNFHPRTLQPFASNGRRQFRLGCSGAFALPDQTEHEAGTFGGRIDTSLSAVFSHQDLEQADATLRAILADYRTATRAKGSWVHVITEFCSCLELSPWDFGAWASDSHSTRTAVTMLQLEFRTKVLEDKDNTRLKDSVTQGIAAYIGLPTAHLLALWFGADVGHIPEDRTFSIIRTTLCSEDNGHDGTVLTAERQVRNFVRFVETYRKGLGHWAERVGLDINQRFDKRTANSLALSRSRHLRDAIPGSAQATFRCR</sequence>
<evidence type="ECO:0000313" key="2">
    <source>
        <dbReference type="Proteomes" id="UP001174691"/>
    </source>
</evidence>
<evidence type="ECO:0000313" key="1">
    <source>
        <dbReference type="EMBL" id="KAJ9158311.1"/>
    </source>
</evidence>
<comment type="caution">
    <text evidence="1">The sequence shown here is derived from an EMBL/GenBank/DDBJ whole genome shotgun (WGS) entry which is preliminary data.</text>
</comment>
<gene>
    <name evidence="1" type="ORF">NKR19_g3425</name>
</gene>
<keyword evidence="2" id="KW-1185">Reference proteome</keyword>
<protein>
    <submittedName>
        <fullName evidence="1">Uncharacterized protein</fullName>
    </submittedName>
</protein>
<dbReference type="EMBL" id="JANBVN010000038">
    <property type="protein sequence ID" value="KAJ9158311.1"/>
    <property type="molecule type" value="Genomic_DNA"/>
</dbReference>
<dbReference type="AlphaFoldDB" id="A0AA38SEQ3"/>
<accession>A0AA38SEQ3</accession>
<reference evidence="1" key="1">
    <citation type="submission" date="2022-07" db="EMBL/GenBank/DDBJ databases">
        <title>Fungi with potential for degradation of polypropylene.</title>
        <authorList>
            <person name="Gostincar C."/>
        </authorList>
    </citation>
    <scope>NUCLEOTIDE SEQUENCE</scope>
    <source>
        <strain evidence="1">EXF-13287</strain>
    </source>
</reference>
<name>A0AA38SEQ3_9PEZI</name>
<dbReference type="Proteomes" id="UP001174691">
    <property type="component" value="Unassembled WGS sequence"/>
</dbReference>